<dbReference type="EC" id="2.4.2.1" evidence="6"/>
<reference evidence="8" key="1">
    <citation type="journal article" date="2020" name="mSystems">
        <title>Genome- and Community-Level Interaction Insights into Carbon Utilization and Element Cycling Functions of Hydrothermarchaeota in Hydrothermal Sediment.</title>
        <authorList>
            <person name="Zhou Z."/>
            <person name="Liu Y."/>
            <person name="Xu W."/>
            <person name="Pan J."/>
            <person name="Luo Z.H."/>
            <person name="Li M."/>
        </authorList>
    </citation>
    <scope>NUCLEOTIDE SEQUENCE [LARGE SCALE GENOMIC DNA]</scope>
    <source>
        <strain evidence="8">HyVt-92</strain>
    </source>
</reference>
<dbReference type="InterPro" id="IPR011268">
    <property type="entry name" value="Purine_phosphorylase"/>
</dbReference>
<dbReference type="PANTHER" id="PTHR11904">
    <property type="entry name" value="METHYLTHIOADENOSINE/PURINE NUCLEOSIDE PHOSPHORYLASE"/>
    <property type="match status" value="1"/>
</dbReference>
<sequence>MEKNLRKKIGEALSYVRSKSSIVPEIGIILGTGLGKLAEKIENKVVISYKQIPHFAVSTAPGHAGNLLLGKIGEKKVVAMQGRFHLYEGYSPEEVTFPIRVMKALGVKVLIESNAAGGMNRNFKPGDIMIITDHINFTGTNPLIGPNDDSLGPRFPDMSEPYDWDLIELTEEVALEEGIRCHRGVYIGVTGPNFETRAEYRFFHLIGADAVGMSTVPEVIVAKHSGLKVLGLSCITDMCIPDKLEPVDFRKVIDVANKAEPKLTRLVEKVIRKI</sequence>
<evidence type="ECO:0000259" key="7">
    <source>
        <dbReference type="Pfam" id="PF01048"/>
    </source>
</evidence>
<dbReference type="Pfam" id="PF01048">
    <property type="entry name" value="PNP_UDP_1"/>
    <property type="match status" value="1"/>
</dbReference>
<dbReference type="InterPro" id="IPR000845">
    <property type="entry name" value="Nucleoside_phosphorylase_d"/>
</dbReference>
<evidence type="ECO:0000256" key="5">
    <source>
        <dbReference type="ARBA" id="ARBA00022679"/>
    </source>
</evidence>
<protein>
    <recommendedName>
        <fullName evidence="6">Purine nucleoside phosphorylase</fullName>
        <ecNumber evidence="6">2.4.2.1</ecNumber>
    </recommendedName>
    <alternativeName>
        <fullName evidence="6">Inosine-guanosine phosphorylase</fullName>
    </alternativeName>
</protein>
<dbReference type="FunFam" id="3.40.50.1580:FF:000010">
    <property type="entry name" value="Purine nucleoside phosphorylase"/>
    <property type="match status" value="1"/>
</dbReference>
<dbReference type="NCBIfam" id="TIGR01697">
    <property type="entry name" value="PNPH-PUNA-XAPA"/>
    <property type="match status" value="1"/>
</dbReference>
<feature type="domain" description="Nucleoside phosphorylase" evidence="7">
    <location>
        <begin position="25"/>
        <end position="272"/>
    </location>
</feature>
<comment type="similarity">
    <text evidence="2 6">Belongs to the PNP/MTAP phosphorylase family.</text>
</comment>
<dbReference type="AlphaFoldDB" id="A0A7V5LZM7"/>
<evidence type="ECO:0000256" key="2">
    <source>
        <dbReference type="ARBA" id="ARBA00006751"/>
    </source>
</evidence>
<proteinExistence type="inferred from homology"/>
<comment type="caution">
    <text evidence="8">The sequence shown here is derived from an EMBL/GenBank/DDBJ whole genome shotgun (WGS) entry which is preliminary data.</text>
</comment>
<dbReference type="NCBIfam" id="NF006054">
    <property type="entry name" value="PRK08202.1"/>
    <property type="match status" value="1"/>
</dbReference>
<comment type="pathway">
    <text evidence="1 6">Purine metabolism; purine nucleoside salvage.</text>
</comment>
<evidence type="ECO:0000256" key="6">
    <source>
        <dbReference type="PIRNR" id="PIRNR000477"/>
    </source>
</evidence>
<dbReference type="InterPro" id="IPR011270">
    <property type="entry name" value="Pur_Nuc_Pase_Ino/Guo-sp"/>
</dbReference>
<evidence type="ECO:0000256" key="3">
    <source>
        <dbReference type="ARBA" id="ARBA00022553"/>
    </source>
</evidence>
<dbReference type="Gene3D" id="3.40.50.1580">
    <property type="entry name" value="Nucleoside phosphorylase domain"/>
    <property type="match status" value="1"/>
</dbReference>
<dbReference type="EMBL" id="DRTT01000129">
    <property type="protein sequence ID" value="HHF98745.1"/>
    <property type="molecule type" value="Genomic_DNA"/>
</dbReference>
<accession>A0A7V5LZM7</accession>
<keyword evidence="3" id="KW-0597">Phosphoprotein</keyword>
<comment type="function">
    <text evidence="6">The purine nucleoside phosphorylases catalyze the phosphorolytic breakdown of the N-glycosidic bond in the beta-(deoxy)ribonucleoside molecules, with the formation of the corresponding free purine bases and pentose-1-phosphate.</text>
</comment>
<keyword evidence="4 6" id="KW-0328">Glycosyltransferase</keyword>
<evidence type="ECO:0000256" key="4">
    <source>
        <dbReference type="ARBA" id="ARBA00022676"/>
    </source>
</evidence>
<dbReference type="GO" id="GO:0009116">
    <property type="term" value="P:nucleoside metabolic process"/>
    <property type="evidence" value="ECO:0007669"/>
    <property type="project" value="InterPro"/>
</dbReference>
<dbReference type="PANTHER" id="PTHR11904:SF9">
    <property type="entry name" value="PURINE NUCLEOSIDE PHOSPHORYLASE-RELATED"/>
    <property type="match status" value="1"/>
</dbReference>
<gene>
    <name evidence="8" type="ORF">ENL39_04585</name>
</gene>
<dbReference type="SUPFAM" id="SSF53167">
    <property type="entry name" value="Purine and uridine phosphorylases"/>
    <property type="match status" value="1"/>
</dbReference>
<dbReference type="InterPro" id="IPR035994">
    <property type="entry name" value="Nucleoside_phosphorylase_sf"/>
</dbReference>
<dbReference type="GO" id="GO:0005737">
    <property type="term" value="C:cytoplasm"/>
    <property type="evidence" value="ECO:0007669"/>
    <property type="project" value="TreeGrafter"/>
</dbReference>
<evidence type="ECO:0000313" key="8">
    <source>
        <dbReference type="EMBL" id="HHF98745.1"/>
    </source>
</evidence>
<dbReference type="GO" id="GO:0004731">
    <property type="term" value="F:purine-nucleoside phosphorylase activity"/>
    <property type="evidence" value="ECO:0007669"/>
    <property type="project" value="UniProtKB-EC"/>
</dbReference>
<dbReference type="PIRSF" id="PIRSF000477">
    <property type="entry name" value="PurNPase"/>
    <property type="match status" value="1"/>
</dbReference>
<dbReference type="CDD" id="cd09009">
    <property type="entry name" value="PNP-EcPNPII_like"/>
    <property type="match status" value="1"/>
</dbReference>
<dbReference type="Proteomes" id="UP000886070">
    <property type="component" value="Unassembled WGS sequence"/>
</dbReference>
<organism evidence="8">
    <name type="scientific">Aerophobetes bacterium</name>
    <dbReference type="NCBI Taxonomy" id="2030807"/>
    <lineage>
        <taxon>Bacteria</taxon>
        <taxon>Candidatus Aerophobota</taxon>
    </lineage>
</organism>
<dbReference type="UniPathway" id="UPA00606"/>
<name>A0A7V5LZM7_UNCAE</name>
<evidence type="ECO:0000256" key="1">
    <source>
        <dbReference type="ARBA" id="ARBA00005058"/>
    </source>
</evidence>
<dbReference type="NCBIfam" id="TIGR01700">
    <property type="entry name" value="PNPH"/>
    <property type="match status" value="1"/>
</dbReference>
<keyword evidence="5 6" id="KW-0808">Transferase</keyword>